<evidence type="ECO:0000313" key="3">
    <source>
        <dbReference type="Proteomes" id="UP000275267"/>
    </source>
</evidence>
<name>A0A3L6Q7E4_PANMI</name>
<dbReference type="PANTHER" id="PTHR34223:SF99">
    <property type="entry name" value="OS04G0440200 PROTEIN"/>
    <property type="match status" value="1"/>
</dbReference>
<evidence type="ECO:0000313" key="2">
    <source>
        <dbReference type="EMBL" id="RLM74584.1"/>
    </source>
</evidence>
<accession>A0A3L6Q7E4</accession>
<keyword evidence="3" id="KW-1185">Reference proteome</keyword>
<protein>
    <submittedName>
        <fullName evidence="2">Uncharacterized protein</fullName>
    </submittedName>
</protein>
<feature type="region of interest" description="Disordered" evidence="1">
    <location>
        <begin position="180"/>
        <end position="199"/>
    </location>
</feature>
<dbReference type="AlphaFoldDB" id="A0A3L6Q7E4"/>
<evidence type="ECO:0000256" key="1">
    <source>
        <dbReference type="SAM" id="MobiDB-lite"/>
    </source>
</evidence>
<organism evidence="2 3">
    <name type="scientific">Panicum miliaceum</name>
    <name type="common">Proso millet</name>
    <name type="synonym">Broomcorn millet</name>
    <dbReference type="NCBI Taxonomy" id="4540"/>
    <lineage>
        <taxon>Eukaryota</taxon>
        <taxon>Viridiplantae</taxon>
        <taxon>Streptophyta</taxon>
        <taxon>Embryophyta</taxon>
        <taxon>Tracheophyta</taxon>
        <taxon>Spermatophyta</taxon>
        <taxon>Magnoliopsida</taxon>
        <taxon>Liliopsida</taxon>
        <taxon>Poales</taxon>
        <taxon>Poaceae</taxon>
        <taxon>PACMAD clade</taxon>
        <taxon>Panicoideae</taxon>
        <taxon>Panicodae</taxon>
        <taxon>Paniceae</taxon>
        <taxon>Panicinae</taxon>
        <taxon>Panicum</taxon>
        <taxon>Panicum sect. Panicum</taxon>
    </lineage>
</organism>
<reference evidence="3" key="1">
    <citation type="journal article" date="2019" name="Nat. Commun.">
        <title>The genome of broomcorn millet.</title>
        <authorList>
            <person name="Zou C."/>
            <person name="Miki D."/>
            <person name="Li D."/>
            <person name="Tang Q."/>
            <person name="Xiao L."/>
            <person name="Rajput S."/>
            <person name="Deng P."/>
            <person name="Jia W."/>
            <person name="Huang R."/>
            <person name="Zhang M."/>
            <person name="Sun Y."/>
            <person name="Hu J."/>
            <person name="Fu X."/>
            <person name="Schnable P.S."/>
            <person name="Li F."/>
            <person name="Zhang H."/>
            <person name="Feng B."/>
            <person name="Zhu X."/>
            <person name="Liu R."/>
            <person name="Schnable J.C."/>
            <person name="Zhu J.-K."/>
            <person name="Zhang H."/>
        </authorList>
    </citation>
    <scope>NUCLEOTIDE SEQUENCE [LARGE SCALE GENOMIC DNA]</scope>
</reference>
<comment type="caution">
    <text evidence="2">The sequence shown here is derived from an EMBL/GenBank/DDBJ whole genome shotgun (WGS) entry which is preliminary data.</text>
</comment>
<dbReference type="Gene3D" id="3.80.10.10">
    <property type="entry name" value="Ribonuclease Inhibitor"/>
    <property type="match status" value="1"/>
</dbReference>
<dbReference type="EMBL" id="PQIB02000013">
    <property type="protein sequence ID" value="RLM74584.1"/>
    <property type="molecule type" value="Genomic_DNA"/>
</dbReference>
<dbReference type="PANTHER" id="PTHR34223">
    <property type="entry name" value="OS11G0201299 PROTEIN"/>
    <property type="match status" value="1"/>
</dbReference>
<sequence length="258" mass="28141">MHLSGLSLSGDFASCLAADFLVLEDLQLEDCAYDFRRLASRSLRKLFMDRCDSRHSANDVLAIAAPRLASLHINGYPPPVTAEGGMPSLVAASLTGPAGELGFLRSLHCTRSLNLTEFSMAALLGDEGHEGGFPVFYNLRTLVLVGCNVGVGCQVVRCFLRNAPALETLTLRHCVFFGGPRSKKRKARSGDKTPSAADRCSRPAYECRNLKSIEVEFCEGLPVDELVRALADIPKEVVQPIESSVQGGEWRKVRISFR</sequence>
<gene>
    <name evidence="2" type="ORF">C2845_PM15G09040</name>
</gene>
<dbReference type="SUPFAM" id="SSF52047">
    <property type="entry name" value="RNI-like"/>
    <property type="match status" value="1"/>
</dbReference>
<dbReference type="OrthoDB" id="691290at2759"/>
<proteinExistence type="predicted"/>
<dbReference type="Proteomes" id="UP000275267">
    <property type="component" value="Unassembled WGS sequence"/>
</dbReference>
<dbReference type="InterPro" id="IPR053197">
    <property type="entry name" value="F-box_SCFL_complex_component"/>
</dbReference>
<dbReference type="InterPro" id="IPR032675">
    <property type="entry name" value="LRR_dom_sf"/>
</dbReference>